<evidence type="ECO:0000313" key="2">
    <source>
        <dbReference type="Proteomes" id="UP000256709"/>
    </source>
</evidence>
<dbReference type="Proteomes" id="UP000256709">
    <property type="component" value="Unassembled WGS sequence"/>
</dbReference>
<sequence>MPDGIEFDFADLTRLAVQFSNVQNEIPSGAKRAATGSAFAVKKAWGKNLEESAVPASASTIEYTVTADDQSVEAVIETVNGTDRLRGYAWAREYGSLTVPPALDGQRALAATTADFERGMGIAGERALRRALNS</sequence>
<comment type="caution">
    <text evidence="1">The sequence shown here is derived from an EMBL/GenBank/DDBJ whole genome shotgun (WGS) entry which is preliminary data.</text>
</comment>
<proteinExistence type="predicted"/>
<protein>
    <submittedName>
        <fullName evidence="1">Uncharacterized protein</fullName>
    </submittedName>
</protein>
<gene>
    <name evidence="1" type="ORF">B7R21_06330</name>
</gene>
<dbReference type="EMBL" id="NBXA01000013">
    <property type="protein sequence ID" value="RFA14559.1"/>
    <property type="molecule type" value="Genomic_DNA"/>
</dbReference>
<name>A0A3E0VYJ6_9MICO</name>
<reference evidence="1 2" key="1">
    <citation type="submission" date="2017-04" db="EMBL/GenBank/DDBJ databases">
        <title>Comparative genome analysis of Subtercola boreus.</title>
        <authorList>
            <person name="Cho Y.-J."/>
            <person name="Cho A."/>
            <person name="Kim O.-S."/>
            <person name="Lee J.-I."/>
        </authorList>
    </citation>
    <scope>NUCLEOTIDE SEQUENCE [LARGE SCALE GENOMIC DNA]</scope>
    <source>
        <strain evidence="1 2">P27444</strain>
    </source>
</reference>
<accession>A0A3E0VYJ6</accession>
<dbReference type="AlphaFoldDB" id="A0A3E0VYJ6"/>
<organism evidence="1 2">
    <name type="scientific">Subtercola boreus</name>
    <dbReference type="NCBI Taxonomy" id="120213"/>
    <lineage>
        <taxon>Bacteria</taxon>
        <taxon>Bacillati</taxon>
        <taxon>Actinomycetota</taxon>
        <taxon>Actinomycetes</taxon>
        <taxon>Micrococcales</taxon>
        <taxon>Microbacteriaceae</taxon>
        <taxon>Subtercola</taxon>
    </lineage>
</organism>
<evidence type="ECO:0000313" key="1">
    <source>
        <dbReference type="EMBL" id="RFA14559.1"/>
    </source>
</evidence>
<dbReference type="RefSeq" id="WP_116282411.1">
    <property type="nucleotide sequence ID" value="NZ_NBXA01000013.1"/>
</dbReference>